<organism evidence="1 2">
    <name type="scientific">Vibrio cholerae</name>
    <dbReference type="NCBI Taxonomy" id="666"/>
    <lineage>
        <taxon>Bacteria</taxon>
        <taxon>Pseudomonadati</taxon>
        <taxon>Pseudomonadota</taxon>
        <taxon>Gammaproteobacteria</taxon>
        <taxon>Vibrionales</taxon>
        <taxon>Vibrionaceae</taxon>
        <taxon>Vibrio</taxon>
    </lineage>
</organism>
<sequence>MRFNVGTQLINQRFTCCHAIFTILVLPETAMVVVGVQNSEFVGFVCFPLLSGCSCTTCQRGNNGCTEDGF</sequence>
<dbReference type="EMBL" id="CWOW01000001">
    <property type="protein sequence ID" value="CRZ74944.1"/>
    <property type="molecule type" value="Genomic_DNA"/>
</dbReference>
<gene>
    <name evidence="1" type="ORF">ERS013165_00018</name>
</gene>
<evidence type="ECO:0000313" key="2">
    <source>
        <dbReference type="Proteomes" id="UP000044806"/>
    </source>
</evidence>
<evidence type="ECO:0000313" key="1">
    <source>
        <dbReference type="EMBL" id="CRZ74944.1"/>
    </source>
</evidence>
<reference evidence="1 2" key="1">
    <citation type="submission" date="2015-07" db="EMBL/GenBank/DDBJ databases">
        <authorList>
            <consortium name="Pathogen Informatics"/>
        </authorList>
    </citation>
    <scope>NUCLEOTIDE SEQUENCE [LARGE SCALE GENOMIC DNA]</scope>
    <source>
        <strain evidence="1 2">A51</strain>
    </source>
</reference>
<accession>A0A656A0X2</accession>
<dbReference type="AlphaFoldDB" id="A0A656A0X2"/>
<name>A0A656A0X2_VIBCL</name>
<dbReference type="Proteomes" id="UP000044806">
    <property type="component" value="Unassembled WGS sequence"/>
</dbReference>
<proteinExistence type="predicted"/>
<protein>
    <submittedName>
        <fullName evidence="1">Uncharacterized protein</fullName>
    </submittedName>
</protein>